<protein>
    <submittedName>
        <fullName evidence="1">Uncharacterized protein</fullName>
    </submittedName>
</protein>
<name>A0ABW8D2L8_9GAMM</name>
<comment type="caution">
    <text evidence="1">The sequence shown here is derived from an EMBL/GenBank/DDBJ whole genome shotgun (WGS) entry which is preliminary data.</text>
</comment>
<proteinExistence type="predicted"/>
<organism evidence="1 2">
    <name type="scientific">Legionella lytica</name>
    <dbReference type="NCBI Taxonomy" id="96232"/>
    <lineage>
        <taxon>Bacteria</taxon>
        <taxon>Pseudomonadati</taxon>
        <taxon>Pseudomonadota</taxon>
        <taxon>Gammaproteobacteria</taxon>
        <taxon>Legionellales</taxon>
        <taxon>Legionellaceae</taxon>
        <taxon>Legionella</taxon>
    </lineage>
</organism>
<dbReference type="EMBL" id="JBGORX010000001">
    <property type="protein sequence ID" value="MFJ1266937.1"/>
    <property type="molecule type" value="Genomic_DNA"/>
</dbReference>
<reference evidence="1 2" key="1">
    <citation type="submission" date="2024-08" db="EMBL/GenBank/DDBJ databases">
        <title>Draft Genome Sequence of Legionella lytica strain DSB2004, Isolated From a Fire Sprinkler System.</title>
        <authorList>
            <person name="Everhart A.D."/>
            <person name="Kidane D.T."/>
            <person name="Farone A.L."/>
            <person name="Farone M.B."/>
        </authorList>
    </citation>
    <scope>NUCLEOTIDE SEQUENCE [LARGE SCALE GENOMIC DNA]</scope>
    <source>
        <strain evidence="1 2">DSB2004</strain>
    </source>
</reference>
<keyword evidence="2" id="KW-1185">Reference proteome</keyword>
<evidence type="ECO:0000313" key="2">
    <source>
        <dbReference type="Proteomes" id="UP001615550"/>
    </source>
</evidence>
<evidence type="ECO:0000313" key="1">
    <source>
        <dbReference type="EMBL" id="MFJ1266937.1"/>
    </source>
</evidence>
<accession>A0ABW8D2L8</accession>
<sequence length="120" mass="13875">MSIKDDLKVAIDARNTISFNYKGHLRVAEPYHYGVPLMTPQFKLIKKPQVDSLLCYQIGGTSNSHLTKGKPITFRVMALNQISDLKINENEQFEVRSDYEPNDRRWRIEYGVANSPSYRP</sequence>
<gene>
    <name evidence="1" type="ORF">ACD661_00035</name>
</gene>
<dbReference type="Proteomes" id="UP001615550">
    <property type="component" value="Unassembled WGS sequence"/>
</dbReference>
<dbReference type="RefSeq" id="WP_400185383.1">
    <property type="nucleotide sequence ID" value="NZ_JBGORX010000001.1"/>
</dbReference>